<evidence type="ECO:0000313" key="3">
    <source>
        <dbReference type="Proteomes" id="UP001165342"/>
    </source>
</evidence>
<keyword evidence="3" id="KW-1185">Reference proteome</keyword>
<reference evidence="2" key="1">
    <citation type="submission" date="2022-05" db="EMBL/GenBank/DDBJ databases">
        <authorList>
            <person name="Jo J.-H."/>
            <person name="Im W.-T."/>
        </authorList>
    </citation>
    <scope>NUCLEOTIDE SEQUENCE</scope>
    <source>
        <strain evidence="2">SE220</strain>
    </source>
</reference>
<sequence>MRASVGVAVLLSAVVAPAEPGGTYAIDGGGYTIDLKMDGDTLVVVEPNKTSPYARQADGTYQFTNPNNGITYGIRVIDDRTIEAFKPGTDNPPTRLSLMGGAPSGEEPAAVADAEKWEALAQHYSELSQSDPDNVQVNTACAGVALKRSASSQAEADAYAAQMAEMLKQILVDGSSNPCPDVFTSW</sequence>
<organism evidence="2 3">
    <name type="scientific">Sphingomonas hankyongi</name>
    <dbReference type="NCBI Taxonomy" id="2908209"/>
    <lineage>
        <taxon>Bacteria</taxon>
        <taxon>Pseudomonadati</taxon>
        <taxon>Pseudomonadota</taxon>
        <taxon>Alphaproteobacteria</taxon>
        <taxon>Sphingomonadales</taxon>
        <taxon>Sphingomonadaceae</taxon>
        <taxon>Sphingomonas</taxon>
    </lineage>
</organism>
<name>A0ABT0S2S5_9SPHN</name>
<keyword evidence="1" id="KW-0732">Signal</keyword>
<accession>A0ABT0S2S5</accession>
<dbReference type="EMBL" id="JAMGBE010000002">
    <property type="protein sequence ID" value="MCL6730046.1"/>
    <property type="molecule type" value="Genomic_DNA"/>
</dbReference>
<gene>
    <name evidence="2" type="ORF">LZ538_08260</name>
</gene>
<comment type="caution">
    <text evidence="2">The sequence shown here is derived from an EMBL/GenBank/DDBJ whole genome shotgun (WGS) entry which is preliminary data.</text>
</comment>
<dbReference type="Proteomes" id="UP001165342">
    <property type="component" value="Unassembled WGS sequence"/>
</dbReference>
<protein>
    <recommendedName>
        <fullName evidence="4">Secreted protein</fullName>
    </recommendedName>
</protein>
<dbReference type="RefSeq" id="WP_249831504.1">
    <property type="nucleotide sequence ID" value="NZ_JAMGBE010000002.1"/>
</dbReference>
<evidence type="ECO:0008006" key="4">
    <source>
        <dbReference type="Google" id="ProtNLM"/>
    </source>
</evidence>
<feature type="signal peptide" evidence="1">
    <location>
        <begin position="1"/>
        <end position="18"/>
    </location>
</feature>
<feature type="chain" id="PRO_5045685284" description="Secreted protein" evidence="1">
    <location>
        <begin position="19"/>
        <end position="186"/>
    </location>
</feature>
<evidence type="ECO:0000256" key="1">
    <source>
        <dbReference type="SAM" id="SignalP"/>
    </source>
</evidence>
<proteinExistence type="predicted"/>
<evidence type="ECO:0000313" key="2">
    <source>
        <dbReference type="EMBL" id="MCL6730046.1"/>
    </source>
</evidence>